<proteinExistence type="predicted"/>
<reference evidence="2 3" key="1">
    <citation type="submission" date="2016-01" db="EMBL/GenBank/DDBJ databases">
        <authorList>
            <person name="Oliw E.H."/>
        </authorList>
    </citation>
    <scope>NUCLEOTIDE SEQUENCE [LARGE SCALE GENOMIC DNA]</scope>
    <source>
        <strain evidence="2 3">CMW7705B</strain>
    </source>
</reference>
<dbReference type="Pfam" id="PF14082">
    <property type="entry name" value="SduA_C"/>
    <property type="match status" value="1"/>
</dbReference>
<evidence type="ECO:0000313" key="2">
    <source>
        <dbReference type="EMBL" id="KXA60621.1"/>
    </source>
</evidence>
<evidence type="ECO:0000313" key="3">
    <source>
        <dbReference type="Proteomes" id="UP000070065"/>
    </source>
</evidence>
<protein>
    <recommendedName>
        <fullName evidence="1">Shedu protein SduA C-terminal domain-containing protein</fullName>
    </recommendedName>
</protein>
<accession>A0A133RYS4</accession>
<dbReference type="EMBL" id="LRQR01000064">
    <property type="protein sequence ID" value="KXA60621.1"/>
    <property type="molecule type" value="Genomic_DNA"/>
</dbReference>
<dbReference type="AlphaFoldDB" id="A0A133RYS4"/>
<gene>
    <name evidence="2" type="ORF">HMPREF3228_01113</name>
</gene>
<sequence length="408" mass="48394">MEFIMSDCIVVNDELYVIYPNYRTYTLDAEYCSRYTYYLKKGNYFFLNNNGKLVDSNEDVEDRIAYKIGKLEGNYYCFDNEIFDLQHKFRIDVSLIDNLKHKHFLKYPSQLSILKKIDSLINEDFYILPDDTINEEVSSISWTEYNNLVASFPTTTTVKHYIDKLVAEKIEGFFELKKSYDDEFEKHLQKTTRIPSSNTLFSPKIDYEVTQAEINKFTHALSLLKDILEEEIISEKEWQNKILDILLLIYPQYQIIIDEVGLSNRRRVDFVLVDLFNNIDIVEIKTPEKRLLKKSKYRDHYVPSHEFTGTAMQIEYYLRELHENSSANVQKIKHKLLEKGFNSEVKINNVKGIIIMGRTNGFNVEQQETYRIMKNQYSNIINIISYDELLDMLERILERFKKNGISNK</sequence>
<name>A0A133RYS4_STRMT</name>
<organism evidence="2 3">
    <name type="scientific">Streptococcus mitis</name>
    <dbReference type="NCBI Taxonomy" id="28037"/>
    <lineage>
        <taxon>Bacteria</taxon>
        <taxon>Bacillati</taxon>
        <taxon>Bacillota</taxon>
        <taxon>Bacilli</taxon>
        <taxon>Lactobacillales</taxon>
        <taxon>Streptococcaceae</taxon>
        <taxon>Streptococcus</taxon>
        <taxon>Streptococcus mitis group</taxon>
    </lineage>
</organism>
<feature type="domain" description="Shedu protein SduA C-terminal" evidence="1">
    <location>
        <begin position="234"/>
        <end position="390"/>
    </location>
</feature>
<comment type="caution">
    <text evidence="2">The sequence shown here is derived from an EMBL/GenBank/DDBJ whole genome shotgun (WGS) entry which is preliminary data.</text>
</comment>
<dbReference type="Proteomes" id="UP000070065">
    <property type="component" value="Unassembled WGS sequence"/>
</dbReference>
<dbReference type="InterPro" id="IPR025359">
    <property type="entry name" value="SduA_C"/>
</dbReference>
<dbReference type="PATRIC" id="fig|28037.231.peg.1102"/>
<evidence type="ECO:0000259" key="1">
    <source>
        <dbReference type="Pfam" id="PF14082"/>
    </source>
</evidence>